<dbReference type="InterPro" id="IPR036397">
    <property type="entry name" value="RNaseH_sf"/>
</dbReference>
<dbReference type="GO" id="GO:0015074">
    <property type="term" value="P:DNA integration"/>
    <property type="evidence" value="ECO:0007669"/>
    <property type="project" value="InterPro"/>
</dbReference>
<dbReference type="InterPro" id="IPR041373">
    <property type="entry name" value="RT_RNaseH"/>
</dbReference>
<evidence type="ECO:0000256" key="2">
    <source>
        <dbReference type="ARBA" id="ARBA00022679"/>
    </source>
</evidence>
<dbReference type="CDD" id="cd01647">
    <property type="entry name" value="RT_LTR"/>
    <property type="match status" value="1"/>
</dbReference>
<name>A0A2P4WZY3_9STRA</name>
<keyword evidence="2" id="KW-0808">Transferase</keyword>
<accession>A0A2P4WZY3</accession>
<evidence type="ECO:0000256" key="6">
    <source>
        <dbReference type="ARBA" id="ARBA00022801"/>
    </source>
</evidence>
<dbReference type="Pfam" id="PF00078">
    <property type="entry name" value="RVT_1"/>
    <property type="match status" value="1"/>
</dbReference>
<dbReference type="GO" id="GO:0016787">
    <property type="term" value="F:hydrolase activity"/>
    <property type="evidence" value="ECO:0007669"/>
    <property type="project" value="UniProtKB-KW"/>
</dbReference>
<proteinExistence type="predicted"/>
<dbReference type="SUPFAM" id="SSF53098">
    <property type="entry name" value="Ribonuclease H-like"/>
    <property type="match status" value="1"/>
</dbReference>
<gene>
    <name evidence="13" type="ORF">PHPALM_36439</name>
</gene>
<dbReference type="EMBL" id="NCKW01020138">
    <property type="protein sequence ID" value="POM58862.1"/>
    <property type="molecule type" value="Genomic_DNA"/>
</dbReference>
<organism evidence="13 14">
    <name type="scientific">Phytophthora palmivora</name>
    <dbReference type="NCBI Taxonomy" id="4796"/>
    <lineage>
        <taxon>Eukaryota</taxon>
        <taxon>Sar</taxon>
        <taxon>Stramenopiles</taxon>
        <taxon>Oomycota</taxon>
        <taxon>Peronosporomycetes</taxon>
        <taxon>Peronosporales</taxon>
        <taxon>Peronosporaceae</taxon>
        <taxon>Phytophthora</taxon>
    </lineage>
</organism>
<keyword evidence="8" id="KW-0479">Metal-binding</keyword>
<dbReference type="InterPro" id="IPR041588">
    <property type="entry name" value="Integrase_H2C2"/>
</dbReference>
<evidence type="ECO:0000313" key="14">
    <source>
        <dbReference type="Proteomes" id="UP000237271"/>
    </source>
</evidence>
<dbReference type="Pfam" id="PF00665">
    <property type="entry name" value="rve"/>
    <property type="match status" value="1"/>
</dbReference>
<evidence type="ECO:0000256" key="3">
    <source>
        <dbReference type="ARBA" id="ARBA00022695"/>
    </source>
</evidence>
<dbReference type="PANTHER" id="PTHR37984">
    <property type="entry name" value="PROTEIN CBG26694"/>
    <property type="match status" value="1"/>
</dbReference>
<feature type="region of interest" description="Disordered" evidence="9">
    <location>
        <begin position="1"/>
        <end position="73"/>
    </location>
</feature>
<dbReference type="CDD" id="cd09274">
    <property type="entry name" value="RNase_HI_RT_Ty3"/>
    <property type="match status" value="1"/>
</dbReference>
<dbReference type="SUPFAM" id="SSF56672">
    <property type="entry name" value="DNA/RNA polymerases"/>
    <property type="match status" value="1"/>
</dbReference>
<dbReference type="PROSITE" id="PS50878">
    <property type="entry name" value="RT_POL"/>
    <property type="match status" value="1"/>
</dbReference>
<keyword evidence="8" id="KW-0863">Zinc-finger</keyword>
<dbReference type="Gene3D" id="2.40.70.10">
    <property type="entry name" value="Acid Proteases"/>
    <property type="match status" value="1"/>
</dbReference>
<dbReference type="Gene3D" id="3.30.70.270">
    <property type="match status" value="2"/>
</dbReference>
<dbReference type="InterPro" id="IPR001878">
    <property type="entry name" value="Znf_CCHC"/>
</dbReference>
<keyword evidence="5" id="KW-0255">Endonuclease</keyword>
<dbReference type="GO" id="GO:0004519">
    <property type="term" value="F:endonuclease activity"/>
    <property type="evidence" value="ECO:0007669"/>
    <property type="project" value="UniProtKB-KW"/>
</dbReference>
<dbReference type="InterPro" id="IPR001584">
    <property type="entry name" value="Integrase_cat-core"/>
</dbReference>
<keyword evidence="3" id="KW-0548">Nucleotidyltransferase</keyword>
<evidence type="ECO:0000259" key="12">
    <source>
        <dbReference type="PROSITE" id="PS50994"/>
    </source>
</evidence>
<dbReference type="InterPro" id="IPR050951">
    <property type="entry name" value="Retrovirus_Pol_polyprotein"/>
</dbReference>
<keyword evidence="14" id="KW-1185">Reference proteome</keyword>
<evidence type="ECO:0000256" key="8">
    <source>
        <dbReference type="PROSITE-ProRule" id="PRU00047"/>
    </source>
</evidence>
<evidence type="ECO:0000259" key="11">
    <source>
        <dbReference type="PROSITE" id="PS50878"/>
    </source>
</evidence>
<reference evidence="13 14" key="1">
    <citation type="journal article" date="2017" name="Genome Biol. Evol.">
        <title>Phytophthora megakarya and P. palmivora, closely related causal agents of cacao black pod rot, underwent increases in genome sizes and gene numbers by different mechanisms.</title>
        <authorList>
            <person name="Ali S.S."/>
            <person name="Shao J."/>
            <person name="Lary D.J."/>
            <person name="Kronmiller B."/>
            <person name="Shen D."/>
            <person name="Strem M.D."/>
            <person name="Amoako-Attah I."/>
            <person name="Akrofi A.Y."/>
            <person name="Begoude B.A."/>
            <person name="Ten Hoopen G.M."/>
            <person name="Coulibaly K."/>
            <person name="Kebe B.I."/>
            <person name="Melnick R.L."/>
            <person name="Guiltinan M.J."/>
            <person name="Tyler B.M."/>
            <person name="Meinhardt L.W."/>
            <person name="Bailey B.A."/>
        </authorList>
    </citation>
    <scope>NUCLEOTIDE SEQUENCE [LARGE SCALE GENOMIC DNA]</scope>
    <source>
        <strain evidence="14">sbr112.9</strain>
    </source>
</reference>
<dbReference type="EC" id="2.7.7.49" evidence="1"/>
<dbReference type="PROSITE" id="PS50158">
    <property type="entry name" value="ZF_CCHC"/>
    <property type="match status" value="1"/>
</dbReference>
<protein>
    <recommendedName>
        <fullName evidence="1">RNA-directed DNA polymerase</fullName>
        <ecNumber evidence="1">2.7.7.49</ecNumber>
    </recommendedName>
</protein>
<dbReference type="Proteomes" id="UP000237271">
    <property type="component" value="Unassembled WGS sequence"/>
</dbReference>
<feature type="domain" description="Reverse transcriptase" evidence="11">
    <location>
        <begin position="670"/>
        <end position="850"/>
    </location>
</feature>
<keyword evidence="6" id="KW-0378">Hydrolase</keyword>
<sequence length="1570" mass="175667">MAGFTISEQDDSPSRPMEPVADGDLPTAAETAPPVDTPTTNAPAVSGQDAAPRHTGGRMLSSSGGGPLALPRRVWTEDEDVDMTDVSGDDSSGAHDKVKEHDVMPDNRVQTVPTLPSPPVFRGSTSREKQIFMKAYEAYCRQLSALETAFFRPFRMPVGACVEDEHRRLIAMFDICKPLDSITERDWIDYFWEGRISGELDFDKVKSIVSTKLKMDTQLADANSRVSKLAHDMYQILEKESMEWMIEGEPKKVVNYMINALGPEQFQRTVRNEMSRESNKPLLKNVVGFTNWLRASCKEYLRWEPASVKRSQASTNQKSNNSKKSDSGGSTQNQHSNATATTSRPKRTCLKCGSDEHRVKECPQAQTGEAETLLREWREKRAGKISPQQQTKPAVQTHSIKILQLVEVPLEVGGSCAARVENGVDLPDVLLDSGADVNVVSRGLIKQLRNQGIAVNEESCEPHRLSTFDGSVFEVTKMVRLDTIQIQTTAGPLLLRRTPAWVFEQETEKSTLILSRPVMERLGYSVDAILARACDTQGEWDLQDLAVADISTTDRIRLLRDDALEGMDPELRAATPELAPPNAEMMVAEILADRVSEAAAAGLGPNKITRLEAILLEYRDVFRIAFGDDPPIRVEPLRVRLRDGATPNLRSTVSPAHMEYLDQHIQELLDHELVFINPSSRWASPPRIVAKSEPGTYRMTVDTRAVNARTDPIQWPMPILEAALTLLEGSSCYFTLDWFRGYWQLPPHKDSREMFSIMTHRGIITPTRVLMGGMDAVAYCQHAVEEVFRSILYHGILAWLDDILGYASDPVDLLEILERVLAACRSFGLNLHPGKCRFFLREAQWCGKLVSGQGVQHSPSRIQGLVAMPDPTDVGQLQQFMCAVNWMRQSIARYSELAAPLLKIVDDAAKRVGGRKTKQLGRVQLSEIGWNQEHVTALSTIKEALVSMVPLAHPDPSKAVSLFTDASHDFWAAVCTVVDERDLEKPLEQQNHRPLAFLSGRFTGAQLRWPTIEKEAFAIVESAKRLEYLLLRPGGFHLLTDHRNLVYMFSPTAIDGAMQRYQADKLQRWAMTMTSYRYVIEHVRGSDNVWADMLSRWGNTEHCASAAVAAVKQVVVVPPPISPMAILTFQHLRKYEMRKTIKRATGYRFVERRTILFSRRQGPRHSGHRGERTTAAAVGSWCWWPDLAKDVAQFVRSCIHCVATRDGRVPRPYGPALHATKPNEVLHFDYLTLPEDEDTHNKYVLVLKDNLSGYVELFPTAGPDAASCAVSLLSWFHRYGIVKRWVSDQGTHFKNEVTAHLAKGIGANHHFTTAYCPWANGTAEVVNRMLLKCMRAVLSERKMPPSKWEPILGMVQAALNHQPSDRLGGRAPITAFTGLPAMTPLAAIFSDDEVAEMDASALWTKQQQILADAAEALTNMHRDVAQTSDQRRTQARARRAARAKPPNFTVGDFVLTATVIPVPNKLQGPKRVLRAVTDWIFVVAELNPPFKESTHHVSRMRLYAESSRELTEDLLNYALHSQGIASKNFEVFASTPPPISGKLKLNGSGLMISRIPWKRIRHYKLMCPCS</sequence>
<comment type="caution">
    <text evidence="13">The sequence shown here is derived from an EMBL/GenBank/DDBJ whole genome shotgun (WGS) entry which is preliminary data.</text>
</comment>
<keyword evidence="7" id="KW-0695">RNA-directed DNA polymerase</keyword>
<dbReference type="PROSITE" id="PS50994">
    <property type="entry name" value="INTEGRASE"/>
    <property type="match status" value="1"/>
</dbReference>
<dbReference type="GO" id="GO:0003964">
    <property type="term" value="F:RNA-directed DNA polymerase activity"/>
    <property type="evidence" value="ECO:0007669"/>
    <property type="project" value="UniProtKB-KW"/>
</dbReference>
<dbReference type="Pfam" id="PF17921">
    <property type="entry name" value="Integrase_H2C2"/>
    <property type="match status" value="1"/>
</dbReference>
<feature type="domain" description="CCHC-type" evidence="10">
    <location>
        <begin position="349"/>
        <end position="364"/>
    </location>
</feature>
<dbReference type="Gene3D" id="3.30.420.10">
    <property type="entry name" value="Ribonuclease H-like superfamily/Ribonuclease H"/>
    <property type="match status" value="1"/>
</dbReference>
<feature type="domain" description="Integrase catalytic" evidence="12">
    <location>
        <begin position="1218"/>
        <end position="1380"/>
    </location>
</feature>
<dbReference type="OrthoDB" id="166462at2759"/>
<keyword evidence="4" id="KW-0540">Nuclease</keyword>
<evidence type="ECO:0000256" key="7">
    <source>
        <dbReference type="ARBA" id="ARBA00022918"/>
    </source>
</evidence>
<dbReference type="InterPro" id="IPR021109">
    <property type="entry name" value="Peptidase_aspartic_dom_sf"/>
</dbReference>
<evidence type="ECO:0000256" key="1">
    <source>
        <dbReference type="ARBA" id="ARBA00012493"/>
    </source>
</evidence>
<dbReference type="Pfam" id="PF17917">
    <property type="entry name" value="RT_RNaseH"/>
    <property type="match status" value="1"/>
</dbReference>
<feature type="compositionally biased region" description="Low complexity" evidence="9">
    <location>
        <begin position="311"/>
        <end position="331"/>
    </location>
</feature>
<dbReference type="GO" id="GO:0003676">
    <property type="term" value="F:nucleic acid binding"/>
    <property type="evidence" value="ECO:0007669"/>
    <property type="project" value="InterPro"/>
</dbReference>
<keyword evidence="8" id="KW-0862">Zinc</keyword>
<dbReference type="GO" id="GO:0008270">
    <property type="term" value="F:zinc ion binding"/>
    <property type="evidence" value="ECO:0007669"/>
    <property type="project" value="UniProtKB-KW"/>
</dbReference>
<evidence type="ECO:0000313" key="13">
    <source>
        <dbReference type="EMBL" id="POM58862.1"/>
    </source>
</evidence>
<dbReference type="Gene3D" id="1.10.340.70">
    <property type="match status" value="1"/>
</dbReference>
<feature type="region of interest" description="Disordered" evidence="9">
    <location>
        <begin position="308"/>
        <end position="348"/>
    </location>
</feature>
<dbReference type="PANTHER" id="PTHR37984:SF5">
    <property type="entry name" value="PROTEIN NYNRIN-LIKE"/>
    <property type="match status" value="1"/>
</dbReference>
<evidence type="ECO:0000259" key="10">
    <source>
        <dbReference type="PROSITE" id="PS50158"/>
    </source>
</evidence>
<dbReference type="InterPro" id="IPR043502">
    <property type="entry name" value="DNA/RNA_pol_sf"/>
</dbReference>
<feature type="compositionally biased region" description="Polar residues" evidence="9">
    <location>
        <begin position="332"/>
        <end position="343"/>
    </location>
</feature>
<evidence type="ECO:0000256" key="9">
    <source>
        <dbReference type="SAM" id="MobiDB-lite"/>
    </source>
</evidence>
<dbReference type="InterPro" id="IPR043128">
    <property type="entry name" value="Rev_trsase/Diguanyl_cyclase"/>
</dbReference>
<evidence type="ECO:0000256" key="4">
    <source>
        <dbReference type="ARBA" id="ARBA00022722"/>
    </source>
</evidence>
<evidence type="ECO:0000256" key="5">
    <source>
        <dbReference type="ARBA" id="ARBA00022759"/>
    </source>
</evidence>
<dbReference type="InterPro" id="IPR000477">
    <property type="entry name" value="RT_dom"/>
</dbReference>
<dbReference type="InterPro" id="IPR012337">
    <property type="entry name" value="RNaseH-like_sf"/>
</dbReference>
<dbReference type="Gene3D" id="3.10.10.10">
    <property type="entry name" value="HIV Type 1 Reverse Transcriptase, subunit A, domain 1"/>
    <property type="match status" value="1"/>
</dbReference>